<keyword evidence="3" id="KW-1185">Reference proteome</keyword>
<sequence length="150" mass="16505">MRATLTTAAIIIIIIIYRDNLRSQSSMPQHPQSAPLASLSLSLSIPHDAPPPGAYNVVQSFEQSSKPNMAKPRTEAARRKHNSFMSAASRFAQPADLVSKKPENENPVSPWQASTEETRERKPRSVSLSLMLPRVGSGRWHFTSSVNASL</sequence>
<organism evidence="2 3">
    <name type="scientific">Elysia crispata</name>
    <name type="common">lettuce slug</name>
    <dbReference type="NCBI Taxonomy" id="231223"/>
    <lineage>
        <taxon>Eukaryota</taxon>
        <taxon>Metazoa</taxon>
        <taxon>Spiralia</taxon>
        <taxon>Lophotrochozoa</taxon>
        <taxon>Mollusca</taxon>
        <taxon>Gastropoda</taxon>
        <taxon>Heterobranchia</taxon>
        <taxon>Euthyneura</taxon>
        <taxon>Panpulmonata</taxon>
        <taxon>Sacoglossa</taxon>
        <taxon>Placobranchoidea</taxon>
        <taxon>Plakobranchidae</taxon>
        <taxon>Elysia</taxon>
    </lineage>
</organism>
<reference evidence="2" key="1">
    <citation type="journal article" date="2023" name="G3 (Bethesda)">
        <title>A reference genome for the long-term kleptoplast-retaining sea slug Elysia crispata morphotype clarki.</title>
        <authorList>
            <person name="Eastman K.E."/>
            <person name="Pendleton A.L."/>
            <person name="Shaikh M.A."/>
            <person name="Suttiyut T."/>
            <person name="Ogas R."/>
            <person name="Tomko P."/>
            <person name="Gavelis G."/>
            <person name="Widhalm J.R."/>
            <person name="Wisecaver J.H."/>
        </authorList>
    </citation>
    <scope>NUCLEOTIDE SEQUENCE</scope>
    <source>
        <strain evidence="2">ECLA1</strain>
    </source>
</reference>
<evidence type="ECO:0000313" key="2">
    <source>
        <dbReference type="EMBL" id="KAK3802640.1"/>
    </source>
</evidence>
<comment type="caution">
    <text evidence="2">The sequence shown here is derived from an EMBL/GenBank/DDBJ whole genome shotgun (WGS) entry which is preliminary data.</text>
</comment>
<evidence type="ECO:0000313" key="3">
    <source>
        <dbReference type="Proteomes" id="UP001283361"/>
    </source>
</evidence>
<gene>
    <name evidence="2" type="ORF">RRG08_010411</name>
</gene>
<name>A0AAE1BAP3_9GAST</name>
<evidence type="ECO:0000256" key="1">
    <source>
        <dbReference type="SAM" id="MobiDB-lite"/>
    </source>
</evidence>
<dbReference type="EMBL" id="JAWDGP010000221">
    <property type="protein sequence ID" value="KAK3802640.1"/>
    <property type="molecule type" value="Genomic_DNA"/>
</dbReference>
<protein>
    <submittedName>
        <fullName evidence="2">Uncharacterized protein</fullName>
    </submittedName>
</protein>
<dbReference type="AlphaFoldDB" id="A0AAE1BAP3"/>
<accession>A0AAE1BAP3</accession>
<feature type="compositionally biased region" description="Polar residues" evidence="1">
    <location>
        <begin position="106"/>
        <end position="115"/>
    </location>
</feature>
<proteinExistence type="predicted"/>
<feature type="region of interest" description="Disordered" evidence="1">
    <location>
        <begin position="62"/>
        <end position="125"/>
    </location>
</feature>
<dbReference type="Proteomes" id="UP001283361">
    <property type="component" value="Unassembled WGS sequence"/>
</dbReference>